<feature type="signal peptide" evidence="2">
    <location>
        <begin position="1"/>
        <end position="28"/>
    </location>
</feature>
<organism evidence="3 4">
    <name type="scientific">Candidatus Bodocaedibacter vickermanii</name>
    <dbReference type="NCBI Taxonomy" id="2741701"/>
    <lineage>
        <taxon>Bacteria</taxon>
        <taxon>Pseudomonadati</taxon>
        <taxon>Pseudomonadota</taxon>
        <taxon>Alphaproteobacteria</taxon>
        <taxon>Holosporales</taxon>
        <taxon>Candidatus Paracaedibacteraceae</taxon>
        <taxon>Candidatus Bodocaedibacter</taxon>
    </lineage>
</organism>
<proteinExistence type="predicted"/>
<evidence type="ECO:0000256" key="1">
    <source>
        <dbReference type="SAM" id="MobiDB-lite"/>
    </source>
</evidence>
<reference evidence="3 4" key="1">
    <citation type="submission" date="2020-06" db="EMBL/GenBank/DDBJ databases">
        <title>The endosymbiont of the kinetoplastid Bodo saltans is a Paracaedibacter-like alpha-proteobacterium possessing a putative toxin-antitoxin system.</title>
        <authorList>
            <person name="Midha S."/>
            <person name="Rigden D.J."/>
            <person name="Siozios S."/>
            <person name="Hurst G.D.D."/>
            <person name="Jackson A.P."/>
        </authorList>
    </citation>
    <scope>NUCLEOTIDE SEQUENCE [LARGE SCALE GENOMIC DNA]</scope>
    <source>
        <strain evidence="3">Lake Konstanz</strain>
    </source>
</reference>
<keyword evidence="4" id="KW-1185">Reference proteome</keyword>
<feature type="region of interest" description="Disordered" evidence="1">
    <location>
        <begin position="2068"/>
        <end position="2093"/>
    </location>
</feature>
<accession>A0A7L9RUL0</accession>
<sequence>MNKNKLSRFLLSTSVGIFTALGISEVSALDSALGTTVAEGESAQTAAAEVHTKNATAYLLQQNKDMTEAKARNLAKSVVETTSGLSTLNVLDTESLKLFEHFKDILNGNIQLTPEHFDSFLSQIADASTLKALGVDSVRDLKSPEAERLVVPAQITTVKDAVYFAEQRKDAGEFEVSAQFFLKARDLTETTNTTLRTEYAEKALLMYSEHFIHHVARVSSVTEANVTAAQTLLASVKALAESTNTDKAFLRAASCAEELGTAIYDLALKQTAARDKLTDTTAQTAEDVKIAKVYVSLYNADIVARDMHEKAAAKKSGQDKNLEFAAAAESMRLAIGALADAYSRSSTAVFSGDVTVATKLNDDAVAFKTMYTELASTSGVVASEALKTSAVTAKILLSKLKATWNARSSFDAATAQGIALNTQYTDVSTLITEALTTANTQYSNITAAEQYLSARDIAVVRSVRAEQLYRVVLDLAAVASIVEANVTTAVTDLKDYVDGSNSSVKNVVDGLDQALKSTLDEVKAAAIRSARTDCNRTLSGSYALIAKAASKQLEKISTAALGGTLVKRAEWLDNYLKYARLANNKAAWEAGVTAIDVVLAVADVALAAADDARLVKALALTAKAEALLKRNTAADDELVAKVDATTGALATGLLFDADAVATAMAAGASRITARDHLRKAFESAVELHNNAAVKQGLRTVWATVENLYAVDKLTVTDTALSAAIATNSSLQQQNGDTWTAILDCFAAGATAEAVKNAIRTALLGTNNIAAGDGIIHGSNDTHLNRRAALVANTLAKYFNDKDVAIDPAFAAATPADHAWFTVEGLFNDLKKEFDRITALSTTPYSGYKDAAAAFDKARTAKADWAKAEVDGLSSVAVSATWTTKRDAAGAAYTAAADYEIKRAGALLSAAGIGDSTSYATLADIAAMTSDLATVYVTEDVLDSLHRRAVSLKNSADTYNRAFPASGANAAVAANTASRDTAIESAVEDSTGAAVAEGAYEIALGLVNKAYQGVAGFNAAAPLGTFVGERLAAITAAYRKVNAAWLSDLTATLTLATTGTDAVDHRAALRDLVQDAGAIDGAVTTNIADCIYSVGALFDTGAGYDETHSAYRGITLGYETVLKTLAALGTTALNLEAHQEHVYDALKENAELAKAIPLTDYTAATPATTQQMKDVITQLTERADLAEAVVSAAYGALRLKASQTDKSFKAARAQAITEMTGLIQEGAMDFADTVLKEENNVATADLKAKVAHQLGRLLVAKAASERIRFDNLGAAADKANALTWYLEAVNAYKKEIAAILSQTDAALMAGRNSRLADAYENLAEAYKQAIANGADAALVKEQYTAVFNQAQILYREGSLDRSAKMLEDLSKTDGAAVVHGSIMRELAEQYEAAGKFLKAANVYKASTQNHVAQKDAAAAYEAAENALKAAQQVGHSEACLAAAEAFNLIGATAGFHGRVRAEAYQQAAGAYILGEMYEEASVAYSASGSEWAKIGDHMQAGNQYEKAAWALSKIASVTVDQRIEIIQAIEKAAHQLQIADATSRLEKLVGLAEEQITVIKEGADSIANGKLKAAVISAAGAMYEKALAFQKEGDLSHAEAAQARIEALVRIVDAGGKEAGIHLNVAKLYSLQKKHALAADTYVKAAESFVEGDKLLDAANAYADAADAVLAASQGSRIKDSILPALLDISASVRAGGSKSGRLDQFEIHLAVVEVYRDLAKLNPSELDNALAEVEAILAEAPTQKDVQARIAGVKIGLLSQKVTTLKSDDAKAALLQQAQAAFDAVKGLTGETTISTVSVKRYVAVAANALAKLYELSRVIHATNGLVYLDALRSVIEVAEAAATAAYDAAAKVKTSYDVALEATKVAARAMESYTKGMIHYVASEKDKARTDDMVYLRGIPDRMTKLVENAVRETLLGILKSREEAAVIQSNFVEVLDASNKVSTYIVGLRNSETAHDSHGNAAKTTELKATMATTATAVKGASGDLKDQAAAAQALAPVARAAATDELVSTKTAAVVAAVSTGVKTQAALVTGVPAASVAGTELYNHAQGLVDTVLGDGKATGGNTKGLVGDLQSAQSGPTTSANAVISPRN</sequence>
<keyword evidence="2" id="KW-0732">Signal</keyword>
<dbReference type="RefSeq" id="WP_350331795.1">
    <property type="nucleotide sequence ID" value="NZ_CP054719.1"/>
</dbReference>
<name>A0A7L9RUL0_9PROT</name>
<gene>
    <name evidence="3" type="ORF">CPBP_01025</name>
</gene>
<protein>
    <submittedName>
        <fullName evidence="3">Uncharacterized protein</fullName>
    </submittedName>
</protein>
<dbReference type="EMBL" id="CP054719">
    <property type="protein sequence ID" value="QOL20242.1"/>
    <property type="molecule type" value="Genomic_DNA"/>
</dbReference>
<feature type="compositionally biased region" description="Polar residues" evidence="1">
    <location>
        <begin position="2075"/>
        <end position="2093"/>
    </location>
</feature>
<dbReference type="Proteomes" id="UP000594001">
    <property type="component" value="Chromosome"/>
</dbReference>
<evidence type="ECO:0000313" key="3">
    <source>
        <dbReference type="EMBL" id="QOL20242.1"/>
    </source>
</evidence>
<feature type="chain" id="PRO_5032551588" evidence="2">
    <location>
        <begin position="29"/>
        <end position="2093"/>
    </location>
</feature>
<evidence type="ECO:0000256" key="2">
    <source>
        <dbReference type="SAM" id="SignalP"/>
    </source>
</evidence>
<dbReference type="KEGG" id="pbal:CPBP_01025"/>
<evidence type="ECO:0000313" key="4">
    <source>
        <dbReference type="Proteomes" id="UP000594001"/>
    </source>
</evidence>